<dbReference type="Gene3D" id="3.90.550.10">
    <property type="entry name" value="Spore Coat Polysaccharide Biosynthesis Protein SpsA, Chain A"/>
    <property type="match status" value="1"/>
</dbReference>
<evidence type="ECO:0000313" key="2">
    <source>
        <dbReference type="EMBL" id="GEK21106.1"/>
    </source>
</evidence>
<dbReference type="AlphaFoldDB" id="A0A510V2S5"/>
<dbReference type="EMBL" id="BJUB01000004">
    <property type="protein sequence ID" value="GEK21106.1"/>
    <property type="molecule type" value="Genomic_DNA"/>
</dbReference>
<dbReference type="PANTHER" id="PTHR43685:SF2">
    <property type="entry name" value="GLYCOSYLTRANSFERASE 2-LIKE DOMAIN-CONTAINING PROTEIN"/>
    <property type="match status" value="1"/>
</dbReference>
<proteinExistence type="predicted"/>
<dbReference type="InterPro" id="IPR001173">
    <property type="entry name" value="Glyco_trans_2-like"/>
</dbReference>
<organism evidence="2 3">
    <name type="scientific">Cellulomonas xylanilytica</name>
    <dbReference type="NCBI Taxonomy" id="233583"/>
    <lineage>
        <taxon>Bacteria</taxon>
        <taxon>Bacillati</taxon>
        <taxon>Actinomycetota</taxon>
        <taxon>Actinomycetes</taxon>
        <taxon>Micrococcales</taxon>
        <taxon>Cellulomonadaceae</taxon>
        <taxon>Cellulomonas</taxon>
    </lineage>
</organism>
<name>A0A510V2S5_9CELL</name>
<dbReference type="Pfam" id="PF00535">
    <property type="entry name" value="Glycos_transf_2"/>
    <property type="match status" value="1"/>
</dbReference>
<dbReference type="InterPro" id="IPR029044">
    <property type="entry name" value="Nucleotide-diphossugar_trans"/>
</dbReference>
<feature type="domain" description="Glycosyltransferase 2-like" evidence="1">
    <location>
        <begin position="10"/>
        <end position="133"/>
    </location>
</feature>
<reference evidence="2 3" key="1">
    <citation type="submission" date="2019-07" db="EMBL/GenBank/DDBJ databases">
        <title>Whole genome shotgun sequence of Cellulomonas xylanilytica NBRC 101102.</title>
        <authorList>
            <person name="Hosoyama A."/>
            <person name="Uohara A."/>
            <person name="Ohji S."/>
            <person name="Ichikawa N."/>
        </authorList>
    </citation>
    <scope>NUCLEOTIDE SEQUENCE [LARGE SCALE GENOMIC DNA]</scope>
    <source>
        <strain evidence="2 3">NBRC 101102</strain>
    </source>
</reference>
<evidence type="ECO:0000313" key="3">
    <source>
        <dbReference type="Proteomes" id="UP000321118"/>
    </source>
</evidence>
<dbReference type="RefSeq" id="WP_146926906.1">
    <property type="nucleotide sequence ID" value="NZ_BJUB01000004.1"/>
</dbReference>
<keyword evidence="2" id="KW-0378">Hydrolase</keyword>
<dbReference type="Proteomes" id="UP000321118">
    <property type="component" value="Unassembled WGS sequence"/>
</dbReference>
<protein>
    <submittedName>
        <fullName evidence="2">Glycosyl hydrolase</fullName>
    </submittedName>
</protein>
<dbReference type="OrthoDB" id="9802632at2"/>
<dbReference type="GO" id="GO:0016787">
    <property type="term" value="F:hydrolase activity"/>
    <property type="evidence" value="ECO:0007669"/>
    <property type="project" value="UniProtKB-KW"/>
</dbReference>
<accession>A0A510V2S5</accession>
<gene>
    <name evidence="2" type="ORF">CXY01_16260</name>
</gene>
<comment type="caution">
    <text evidence="2">The sequence shown here is derived from an EMBL/GenBank/DDBJ whole genome shotgun (WGS) entry which is preliminary data.</text>
</comment>
<evidence type="ECO:0000259" key="1">
    <source>
        <dbReference type="Pfam" id="PF00535"/>
    </source>
</evidence>
<dbReference type="SUPFAM" id="SSF53448">
    <property type="entry name" value="Nucleotide-diphospho-sugar transferases"/>
    <property type="match status" value="1"/>
</dbReference>
<dbReference type="InterPro" id="IPR050834">
    <property type="entry name" value="Glycosyltransf_2"/>
</dbReference>
<keyword evidence="3" id="KW-1185">Reference proteome</keyword>
<sequence length="249" mass="27450">MSGEPLPSVSVVIPARDDAVALVECLARLQRQTVPPLEVVVVDNASTDDTAAVAAAAGARVVREPRVGIPAAAATGYDSARGDVIARLDADSRPDERWVERIAVAMRADPGLDAVTGSGQFFDLPVVLRAPVSGAYLGAYYVLAHLALGHTALWGSSMAMRRESWLAVCSDVCRDDPEVHDDLDLAFALGPRRRIRYDPRLRVGVSARSLRGHDQRVRRFDRAWRTLRLNWRVAPPWDRWRTRLGQQTR</sequence>
<dbReference type="PANTHER" id="PTHR43685">
    <property type="entry name" value="GLYCOSYLTRANSFERASE"/>
    <property type="match status" value="1"/>
</dbReference>
<dbReference type="CDD" id="cd00761">
    <property type="entry name" value="Glyco_tranf_GTA_type"/>
    <property type="match status" value="1"/>
</dbReference>